<dbReference type="InterPro" id="IPR029056">
    <property type="entry name" value="Ribokinase-like"/>
</dbReference>
<evidence type="ECO:0000313" key="5">
    <source>
        <dbReference type="EMBL" id="TDE09258.1"/>
    </source>
</evidence>
<dbReference type="PANTHER" id="PTHR43320:SF3">
    <property type="entry name" value="CARBOHYDRATE KINASE PFKB DOMAIN-CONTAINING PROTEIN"/>
    <property type="match status" value="1"/>
</dbReference>
<accession>A0A4V2Z2L4</accession>
<dbReference type="InParanoid" id="A0A4V2Z2L4"/>
<evidence type="ECO:0000256" key="2">
    <source>
        <dbReference type="ARBA" id="ARBA00022679"/>
    </source>
</evidence>
<keyword evidence="3 5" id="KW-0418">Kinase</keyword>
<dbReference type="Gene3D" id="3.40.1190.20">
    <property type="match status" value="1"/>
</dbReference>
<dbReference type="InterPro" id="IPR002173">
    <property type="entry name" value="Carboh/pur_kinase_PfkB_CS"/>
</dbReference>
<dbReference type="Pfam" id="PF00294">
    <property type="entry name" value="PfkB"/>
    <property type="match status" value="1"/>
</dbReference>
<evidence type="ECO:0000256" key="3">
    <source>
        <dbReference type="ARBA" id="ARBA00022777"/>
    </source>
</evidence>
<organism evidence="5 6">
    <name type="scientific">Jiangella asiatica</name>
    <dbReference type="NCBI Taxonomy" id="2530372"/>
    <lineage>
        <taxon>Bacteria</taxon>
        <taxon>Bacillati</taxon>
        <taxon>Actinomycetota</taxon>
        <taxon>Actinomycetes</taxon>
        <taxon>Jiangellales</taxon>
        <taxon>Jiangellaceae</taxon>
        <taxon>Jiangella</taxon>
    </lineage>
</organism>
<dbReference type="InterPro" id="IPR052700">
    <property type="entry name" value="Carb_kinase_PfkB-like"/>
</dbReference>
<keyword evidence="6" id="KW-1185">Reference proteome</keyword>
<dbReference type="Proteomes" id="UP000294739">
    <property type="component" value="Unassembled WGS sequence"/>
</dbReference>
<dbReference type="InterPro" id="IPR011611">
    <property type="entry name" value="PfkB_dom"/>
</dbReference>
<dbReference type="RefSeq" id="WP_131895721.1">
    <property type="nucleotide sequence ID" value="NZ_SMKZ01000019.1"/>
</dbReference>
<dbReference type="GO" id="GO:0016301">
    <property type="term" value="F:kinase activity"/>
    <property type="evidence" value="ECO:0007669"/>
    <property type="project" value="UniProtKB-KW"/>
</dbReference>
<keyword evidence="2" id="KW-0808">Transferase</keyword>
<evidence type="ECO:0000313" key="6">
    <source>
        <dbReference type="Proteomes" id="UP000294739"/>
    </source>
</evidence>
<protein>
    <submittedName>
        <fullName evidence="5">Ribokinase</fullName>
    </submittedName>
</protein>
<proteinExistence type="inferred from homology"/>
<name>A0A4V2Z2L4_9ACTN</name>
<comment type="similarity">
    <text evidence="1">Belongs to the carbohydrate kinase PfkB family.</text>
</comment>
<dbReference type="EMBL" id="SMKZ01000019">
    <property type="protein sequence ID" value="TDE09258.1"/>
    <property type="molecule type" value="Genomic_DNA"/>
</dbReference>
<dbReference type="PANTHER" id="PTHR43320">
    <property type="entry name" value="SUGAR KINASE"/>
    <property type="match status" value="1"/>
</dbReference>
<evidence type="ECO:0000259" key="4">
    <source>
        <dbReference type="Pfam" id="PF00294"/>
    </source>
</evidence>
<feature type="domain" description="Carbohydrate kinase PfkB" evidence="4">
    <location>
        <begin position="2"/>
        <end position="290"/>
    </location>
</feature>
<dbReference type="SUPFAM" id="SSF53613">
    <property type="entry name" value="Ribokinase-like"/>
    <property type="match status" value="1"/>
</dbReference>
<sequence length="307" mass="29850">MIVTVGDVATDVLAVLAADLAPGSDTPATVRVAGGGQGANTAAWLAAAGAAVTFVGAVGDDGPGRDRVAELRAAGVRVQVSVSPDAGTGSVVVLVRDGERTMISDRGANDRLDPRVAATAVAAAADDGARHLHLSGYTLFDDGSRPAGLAALRQARDSGLTTSVDAASAAPLRAAGPDFLTWVDGVDLLFANADEADVLADSAGTPAAMATAAGGAVVVKLGADGAVWADGDGVRRVRARPAAVVDSTGAGDAFAAGLLTAWVAGADVPEALAAGCRLGAVAVGATGARPAAGARYSVAPADGGELR</sequence>
<comment type="caution">
    <text evidence="5">The sequence shown here is derived from an EMBL/GenBank/DDBJ whole genome shotgun (WGS) entry which is preliminary data.</text>
</comment>
<evidence type="ECO:0000256" key="1">
    <source>
        <dbReference type="ARBA" id="ARBA00010688"/>
    </source>
</evidence>
<gene>
    <name evidence="5" type="ORF">E1269_14630</name>
</gene>
<dbReference type="AlphaFoldDB" id="A0A4V2Z2L4"/>
<dbReference type="PROSITE" id="PS00584">
    <property type="entry name" value="PFKB_KINASES_2"/>
    <property type="match status" value="1"/>
</dbReference>
<dbReference type="OrthoDB" id="9808601at2"/>
<reference evidence="5 6" key="1">
    <citation type="submission" date="2019-03" db="EMBL/GenBank/DDBJ databases">
        <title>Draft genome sequences of novel Actinobacteria.</title>
        <authorList>
            <person name="Sahin N."/>
            <person name="Ay H."/>
            <person name="Saygin H."/>
        </authorList>
    </citation>
    <scope>NUCLEOTIDE SEQUENCE [LARGE SCALE GENOMIC DNA]</scope>
    <source>
        <strain evidence="5 6">5K138</strain>
    </source>
</reference>